<feature type="region of interest" description="Disordered" evidence="1">
    <location>
        <begin position="1"/>
        <end position="93"/>
    </location>
</feature>
<feature type="compositionally biased region" description="Polar residues" evidence="1">
    <location>
        <begin position="117"/>
        <end position="133"/>
    </location>
</feature>
<sequence>MSVERAYSCPPGSITEDYMRPQSWQADQCPKSPAMGRRPQSEIKRAVAERRMASCPAPLVASPPPSRPSSFSFATPPQADSARTSASLNLLPDSSSLNFIDDMDFGWRSSKSDPLATANSRRTSAAPSPTAYVVSQHSPAMSFKALPSPTPAQVEQEQIPVHPVRHTRNTRIKLRPHSMNQMRNVLHPPIESSSDNVSVPRKSFVPSATRLVYLPSTSRPPERRVPNELAASQSVTAPGQPEPHASSSTAPDPAAPTWKDWRKVLPPCSIAMPMYSTPQGIVGPADIAMMEWSETPIDLDNTVPVFPDSAARQKRKRHQHTTEANQHEESEEEEEAVATELREKEPLSKKRRRAADPSSGPRPTMHMVFKKEPARLEEAETETTSRPRERCFSLSRWLGWWRRS</sequence>
<feature type="compositionally biased region" description="Low complexity" evidence="1">
    <location>
        <begin position="68"/>
        <end position="77"/>
    </location>
</feature>
<dbReference type="AlphaFoldDB" id="A0A0D7BM59"/>
<dbReference type="Proteomes" id="UP000054007">
    <property type="component" value="Unassembled WGS sequence"/>
</dbReference>
<feature type="region of interest" description="Disordered" evidence="1">
    <location>
        <begin position="230"/>
        <end position="260"/>
    </location>
</feature>
<evidence type="ECO:0000313" key="2">
    <source>
        <dbReference type="EMBL" id="KIY71224.1"/>
    </source>
</evidence>
<feature type="compositionally biased region" description="Basic and acidic residues" evidence="1">
    <location>
        <begin position="369"/>
        <end position="388"/>
    </location>
</feature>
<evidence type="ECO:0000256" key="1">
    <source>
        <dbReference type="SAM" id="MobiDB-lite"/>
    </source>
</evidence>
<feature type="region of interest" description="Disordered" evidence="1">
    <location>
        <begin position="113"/>
        <end position="133"/>
    </location>
</feature>
<feature type="compositionally biased region" description="Basic and acidic residues" evidence="1">
    <location>
        <begin position="39"/>
        <end position="52"/>
    </location>
</feature>
<gene>
    <name evidence="2" type="ORF">CYLTODRAFT_487442</name>
</gene>
<organism evidence="2 3">
    <name type="scientific">Cylindrobasidium torrendii FP15055 ss-10</name>
    <dbReference type="NCBI Taxonomy" id="1314674"/>
    <lineage>
        <taxon>Eukaryota</taxon>
        <taxon>Fungi</taxon>
        <taxon>Dikarya</taxon>
        <taxon>Basidiomycota</taxon>
        <taxon>Agaricomycotina</taxon>
        <taxon>Agaricomycetes</taxon>
        <taxon>Agaricomycetidae</taxon>
        <taxon>Agaricales</taxon>
        <taxon>Marasmiineae</taxon>
        <taxon>Physalacriaceae</taxon>
        <taxon>Cylindrobasidium</taxon>
    </lineage>
</organism>
<protein>
    <submittedName>
        <fullName evidence="2">Uncharacterized protein</fullName>
    </submittedName>
</protein>
<feature type="compositionally biased region" description="Low complexity" evidence="1">
    <location>
        <begin position="243"/>
        <end position="256"/>
    </location>
</feature>
<dbReference type="EMBL" id="KN880457">
    <property type="protein sequence ID" value="KIY71224.1"/>
    <property type="molecule type" value="Genomic_DNA"/>
</dbReference>
<feature type="region of interest" description="Disordered" evidence="1">
    <location>
        <begin position="310"/>
        <end position="388"/>
    </location>
</feature>
<proteinExistence type="predicted"/>
<keyword evidence="3" id="KW-1185">Reference proteome</keyword>
<evidence type="ECO:0000313" key="3">
    <source>
        <dbReference type="Proteomes" id="UP000054007"/>
    </source>
</evidence>
<name>A0A0D7BM59_9AGAR</name>
<reference evidence="2 3" key="1">
    <citation type="journal article" date="2015" name="Fungal Genet. Biol.">
        <title>Evolution of novel wood decay mechanisms in Agaricales revealed by the genome sequences of Fistulina hepatica and Cylindrobasidium torrendii.</title>
        <authorList>
            <person name="Floudas D."/>
            <person name="Held B.W."/>
            <person name="Riley R."/>
            <person name="Nagy L.G."/>
            <person name="Koehler G."/>
            <person name="Ransdell A.S."/>
            <person name="Younus H."/>
            <person name="Chow J."/>
            <person name="Chiniquy J."/>
            <person name="Lipzen A."/>
            <person name="Tritt A."/>
            <person name="Sun H."/>
            <person name="Haridas S."/>
            <person name="LaButti K."/>
            <person name="Ohm R.A."/>
            <person name="Kues U."/>
            <person name="Blanchette R.A."/>
            <person name="Grigoriev I.V."/>
            <person name="Minto R.E."/>
            <person name="Hibbett D.S."/>
        </authorList>
    </citation>
    <scope>NUCLEOTIDE SEQUENCE [LARGE SCALE GENOMIC DNA]</scope>
    <source>
        <strain evidence="2 3">FP15055 ss-10</strain>
    </source>
</reference>
<accession>A0A0D7BM59</accession>